<dbReference type="Gene3D" id="1.20.1280.50">
    <property type="match status" value="1"/>
</dbReference>
<organism evidence="2 3">
    <name type="scientific">Pandoravirus dulcis</name>
    <dbReference type="NCBI Taxonomy" id="1349409"/>
    <lineage>
        <taxon>Viruses</taxon>
        <taxon>Pandoravirus</taxon>
    </lineage>
</organism>
<feature type="domain" description="F-box" evidence="1">
    <location>
        <begin position="4"/>
        <end position="44"/>
    </location>
</feature>
<dbReference type="SUPFAM" id="SSF81383">
    <property type="entry name" value="F-box domain"/>
    <property type="match status" value="1"/>
</dbReference>
<name>S4VSG6_9VIRU</name>
<sequence length="239" mass="26288">MQVLDNDCLFLIMEWLDAKSLARAALCCSRFHSVIAHRLFWSARAKGSGVVDLGAFLAWSFVSERLRQHPHGSGESLPERFPITQADFALGALRVGDHLMILGDAIPTDAATRRSTHAIIESLDRLRGCFVVTMDIADGLATYQRQTAWNLFQTAGVDPYTAAGASRIRIIKSGSDRSSTTEDIVERARAFLATPTPPGPLPAVEGVWDPFAFGFFCQTGHLVSRDRSQVWYCNQSACI</sequence>
<dbReference type="InterPro" id="IPR036047">
    <property type="entry name" value="F-box-like_dom_sf"/>
</dbReference>
<dbReference type="Proteomes" id="UP000201566">
    <property type="component" value="Segment"/>
</dbReference>
<accession>S4VSG6</accession>
<dbReference type="KEGG" id="vg:16511992"/>
<evidence type="ECO:0000313" key="3">
    <source>
        <dbReference type="Proteomes" id="UP000201566"/>
    </source>
</evidence>
<dbReference type="EMBL" id="KC977570">
    <property type="protein sequence ID" value="AGO83247.1"/>
    <property type="molecule type" value="Genomic_DNA"/>
</dbReference>
<dbReference type="InterPro" id="IPR001810">
    <property type="entry name" value="F-box_dom"/>
</dbReference>
<dbReference type="SMART" id="SM00256">
    <property type="entry name" value="FBOX"/>
    <property type="match status" value="1"/>
</dbReference>
<evidence type="ECO:0000259" key="1">
    <source>
        <dbReference type="SMART" id="SM00256"/>
    </source>
</evidence>
<dbReference type="RefSeq" id="YP_008319916.1">
    <property type="nucleotide sequence ID" value="NC_021858.1"/>
</dbReference>
<proteinExistence type="predicted"/>
<dbReference type="Pfam" id="PF00646">
    <property type="entry name" value="F-box"/>
    <property type="match status" value="1"/>
</dbReference>
<dbReference type="CDD" id="cd09917">
    <property type="entry name" value="F-box_SF"/>
    <property type="match status" value="1"/>
</dbReference>
<protein>
    <submittedName>
        <fullName evidence="2">F-box domain containing protein</fullName>
    </submittedName>
</protein>
<dbReference type="GeneID" id="16511992"/>
<evidence type="ECO:0000313" key="2">
    <source>
        <dbReference type="EMBL" id="AGO83247.1"/>
    </source>
</evidence>
<gene>
    <name evidence="2" type="ORF">pdul_cds_988</name>
</gene>
<reference evidence="2 3" key="1">
    <citation type="journal article" date="2013" name="Science">
        <title>Pandoraviruses: amoeba viruses with genomes up to 2.5 Mb reaching that of parasitic eukaryotes.</title>
        <authorList>
            <person name="Philippe N."/>
            <person name="Legendre M."/>
            <person name="Doutre G."/>
            <person name="Coute Y."/>
            <person name="Poirot O."/>
            <person name="Lescot M."/>
            <person name="Arslan D."/>
            <person name="Seltzer V."/>
            <person name="Bertaux L."/>
            <person name="Bruley C."/>
            <person name="Garin J."/>
            <person name="Claverie J.M."/>
            <person name="Abergel C."/>
        </authorList>
    </citation>
    <scope>NUCLEOTIDE SEQUENCE [LARGE SCALE GENOMIC DNA]</scope>
    <source>
        <strain evidence="2">Melbourne</strain>
    </source>
</reference>